<dbReference type="Gene3D" id="3.20.20.140">
    <property type="entry name" value="Metal-dependent hydrolases"/>
    <property type="match status" value="1"/>
</dbReference>
<gene>
    <name evidence="7" type="ORF">LKMONMHP_3904</name>
</gene>
<keyword evidence="5" id="KW-0862">Zinc</keyword>
<evidence type="ECO:0000256" key="4">
    <source>
        <dbReference type="ARBA" id="ARBA00022801"/>
    </source>
</evidence>
<proteinExistence type="inferred from homology"/>
<accession>A0ABQ4TEA4</accession>
<evidence type="ECO:0000259" key="6">
    <source>
        <dbReference type="Pfam" id="PF00962"/>
    </source>
</evidence>
<protein>
    <submittedName>
        <fullName evidence="7">Adenine deaminase</fullName>
    </submittedName>
</protein>
<name>A0ABQ4TEA4_METOR</name>
<comment type="caution">
    <text evidence="7">The sequence shown here is derived from an EMBL/GenBank/DDBJ whole genome shotgun (WGS) entry which is preliminary data.</text>
</comment>
<dbReference type="RefSeq" id="WP_238313159.1">
    <property type="nucleotide sequence ID" value="NZ_BPQV01000013.1"/>
</dbReference>
<keyword evidence="4" id="KW-0378">Hydrolase</keyword>
<dbReference type="InterPro" id="IPR032466">
    <property type="entry name" value="Metal_Hydrolase"/>
</dbReference>
<dbReference type="Pfam" id="PF00962">
    <property type="entry name" value="A_deaminase"/>
    <property type="match status" value="1"/>
</dbReference>
<dbReference type="Proteomes" id="UP001055156">
    <property type="component" value="Unassembled WGS sequence"/>
</dbReference>
<dbReference type="PANTHER" id="PTHR43114:SF6">
    <property type="entry name" value="ADENINE DEAMINASE"/>
    <property type="match status" value="1"/>
</dbReference>
<reference evidence="7" key="2">
    <citation type="submission" date="2021-08" db="EMBL/GenBank/DDBJ databases">
        <authorList>
            <person name="Tani A."/>
            <person name="Ola A."/>
            <person name="Ogura Y."/>
            <person name="Katsura K."/>
            <person name="Hayashi T."/>
        </authorList>
    </citation>
    <scope>NUCLEOTIDE SEQUENCE</scope>
    <source>
        <strain evidence="7">NBRC 15689</strain>
    </source>
</reference>
<dbReference type="EMBL" id="BPQV01000013">
    <property type="protein sequence ID" value="GJE29029.1"/>
    <property type="molecule type" value="Genomic_DNA"/>
</dbReference>
<evidence type="ECO:0000256" key="1">
    <source>
        <dbReference type="ARBA" id="ARBA00001947"/>
    </source>
</evidence>
<dbReference type="PANTHER" id="PTHR43114">
    <property type="entry name" value="ADENINE DEAMINASE"/>
    <property type="match status" value="1"/>
</dbReference>
<dbReference type="SUPFAM" id="SSF51556">
    <property type="entry name" value="Metallo-dependent hydrolases"/>
    <property type="match status" value="1"/>
</dbReference>
<dbReference type="InterPro" id="IPR001365">
    <property type="entry name" value="A_deaminase_dom"/>
</dbReference>
<evidence type="ECO:0000256" key="2">
    <source>
        <dbReference type="ARBA" id="ARBA00006676"/>
    </source>
</evidence>
<evidence type="ECO:0000256" key="5">
    <source>
        <dbReference type="ARBA" id="ARBA00022833"/>
    </source>
</evidence>
<reference evidence="7" key="1">
    <citation type="journal article" date="2021" name="Front. Microbiol.">
        <title>Comprehensive Comparative Genomics and Phenotyping of Methylobacterium Species.</title>
        <authorList>
            <person name="Alessa O."/>
            <person name="Ogura Y."/>
            <person name="Fujitani Y."/>
            <person name="Takami H."/>
            <person name="Hayashi T."/>
            <person name="Sahin N."/>
            <person name="Tani A."/>
        </authorList>
    </citation>
    <scope>NUCLEOTIDE SEQUENCE</scope>
    <source>
        <strain evidence="7">NBRC 15689</strain>
    </source>
</reference>
<dbReference type="NCBIfam" id="TIGR01430">
    <property type="entry name" value="aden_deam"/>
    <property type="match status" value="1"/>
</dbReference>
<keyword evidence="3" id="KW-0479">Metal-binding</keyword>
<keyword evidence="8" id="KW-1185">Reference proteome</keyword>
<feature type="domain" description="Adenosine deaminase" evidence="6">
    <location>
        <begin position="11"/>
        <end position="322"/>
    </location>
</feature>
<organism evidence="7 8">
    <name type="scientific">Methylobacterium organophilum</name>
    <dbReference type="NCBI Taxonomy" id="410"/>
    <lineage>
        <taxon>Bacteria</taxon>
        <taxon>Pseudomonadati</taxon>
        <taxon>Pseudomonadota</taxon>
        <taxon>Alphaproteobacteria</taxon>
        <taxon>Hyphomicrobiales</taxon>
        <taxon>Methylobacteriaceae</taxon>
        <taxon>Methylobacterium</taxon>
    </lineage>
</organism>
<evidence type="ECO:0000313" key="8">
    <source>
        <dbReference type="Proteomes" id="UP001055156"/>
    </source>
</evidence>
<evidence type="ECO:0000313" key="7">
    <source>
        <dbReference type="EMBL" id="GJE29029.1"/>
    </source>
</evidence>
<comment type="cofactor">
    <cofactor evidence="1">
        <name>Zn(2+)</name>
        <dbReference type="ChEBI" id="CHEBI:29105"/>
    </cofactor>
</comment>
<sequence>MISGDVMRGLPKAEIHIHLEGAVRPDTAMALARKNGVALAEGGVESLYVYDDLAAFLAVYGRIADSVVTADDFRRITYEMLESAAAQGCRYMEFFISPHAHRGVPFGVQFEGIRAGRAEAEADFGIVSRIIPGMNRELGPQAGEDYLDAILAHRGDDVIGLGLDYDEVPHPPEPFAAVFARAARQGLRLTAHAGESGPPASIAGALDALKVERIDHGYSVVEDPALVARCRDAGIAFTCCPSTTRVTTRWRDLGAPEHPIRRMKEAGLAVTINTDDPPMFGTDLGREYALAQTQLGFAPADIKAAILTSLDASFLDAAQKRAWRVEWSREIDRALGLAAGTA</sequence>
<dbReference type="InterPro" id="IPR006330">
    <property type="entry name" value="Ado/ade_deaminase"/>
</dbReference>
<evidence type="ECO:0000256" key="3">
    <source>
        <dbReference type="ARBA" id="ARBA00022723"/>
    </source>
</evidence>
<comment type="similarity">
    <text evidence="2">Belongs to the metallo-dependent hydrolases superfamily. Adenosine and AMP deaminases family.</text>
</comment>